<name>A0A401TW24_CHIPU</name>
<evidence type="ECO:0000313" key="2">
    <source>
        <dbReference type="Proteomes" id="UP000287033"/>
    </source>
</evidence>
<evidence type="ECO:0000313" key="1">
    <source>
        <dbReference type="EMBL" id="GCC46816.1"/>
    </source>
</evidence>
<comment type="caution">
    <text evidence="1">The sequence shown here is derived from an EMBL/GenBank/DDBJ whole genome shotgun (WGS) entry which is preliminary data.</text>
</comment>
<gene>
    <name evidence="1" type="ORF">chiPu_0031065</name>
</gene>
<keyword evidence="2" id="KW-1185">Reference proteome</keyword>
<sequence>RGDVAQLHSPTAAPDHPPGVIACPIPTRCCLQSHSTSHQGGDRSSRR</sequence>
<protein>
    <submittedName>
        <fullName evidence="1">Uncharacterized protein</fullName>
    </submittedName>
</protein>
<accession>A0A401TW24</accession>
<organism evidence="1 2">
    <name type="scientific">Chiloscyllium punctatum</name>
    <name type="common">Brownbanded bambooshark</name>
    <name type="synonym">Hemiscyllium punctatum</name>
    <dbReference type="NCBI Taxonomy" id="137246"/>
    <lineage>
        <taxon>Eukaryota</taxon>
        <taxon>Metazoa</taxon>
        <taxon>Chordata</taxon>
        <taxon>Craniata</taxon>
        <taxon>Vertebrata</taxon>
        <taxon>Chondrichthyes</taxon>
        <taxon>Elasmobranchii</taxon>
        <taxon>Galeomorphii</taxon>
        <taxon>Galeoidea</taxon>
        <taxon>Orectolobiformes</taxon>
        <taxon>Hemiscylliidae</taxon>
        <taxon>Chiloscyllium</taxon>
    </lineage>
</organism>
<proteinExistence type="predicted"/>
<dbReference type="Proteomes" id="UP000287033">
    <property type="component" value="Unassembled WGS sequence"/>
</dbReference>
<dbReference type="AlphaFoldDB" id="A0A401TW24"/>
<dbReference type="EMBL" id="BEZZ01199927">
    <property type="protein sequence ID" value="GCC46816.1"/>
    <property type="molecule type" value="Genomic_DNA"/>
</dbReference>
<feature type="non-terminal residue" evidence="1">
    <location>
        <position position="1"/>
    </location>
</feature>
<reference evidence="1 2" key="1">
    <citation type="journal article" date="2018" name="Nat. Ecol. Evol.">
        <title>Shark genomes provide insights into elasmobranch evolution and the origin of vertebrates.</title>
        <authorList>
            <person name="Hara Y"/>
            <person name="Yamaguchi K"/>
            <person name="Onimaru K"/>
            <person name="Kadota M"/>
            <person name="Koyanagi M"/>
            <person name="Keeley SD"/>
            <person name="Tatsumi K"/>
            <person name="Tanaka K"/>
            <person name="Motone F"/>
            <person name="Kageyama Y"/>
            <person name="Nozu R"/>
            <person name="Adachi N"/>
            <person name="Nishimura O"/>
            <person name="Nakagawa R"/>
            <person name="Tanegashima C"/>
            <person name="Kiyatake I"/>
            <person name="Matsumoto R"/>
            <person name="Murakumo K"/>
            <person name="Nishida K"/>
            <person name="Terakita A"/>
            <person name="Kuratani S"/>
            <person name="Sato K"/>
            <person name="Hyodo S Kuraku.S."/>
        </authorList>
    </citation>
    <scope>NUCLEOTIDE SEQUENCE [LARGE SCALE GENOMIC DNA]</scope>
</reference>